<keyword evidence="1" id="KW-0732">Signal</keyword>
<keyword evidence="2" id="KW-0677">Repeat</keyword>
<dbReference type="InterPro" id="IPR013320">
    <property type="entry name" value="ConA-like_dom_sf"/>
</dbReference>
<dbReference type="PANTHER" id="PTHR24023">
    <property type="entry name" value="COLLAGEN ALPHA"/>
    <property type="match status" value="1"/>
</dbReference>
<evidence type="ECO:0000256" key="1">
    <source>
        <dbReference type="ARBA" id="ARBA00022729"/>
    </source>
</evidence>
<feature type="domain" description="Thrombospondin-like N-terminal" evidence="4">
    <location>
        <begin position="14"/>
        <end position="195"/>
    </location>
</feature>
<dbReference type="GO" id="GO:0030020">
    <property type="term" value="F:extracellular matrix structural constituent conferring tensile strength"/>
    <property type="evidence" value="ECO:0007669"/>
    <property type="project" value="TreeGrafter"/>
</dbReference>
<dbReference type="InterPro" id="IPR050149">
    <property type="entry name" value="Collagen_superfamily"/>
</dbReference>
<sequence length="773" mass="80022">MTNLRLDIPHRPVGFDLAEKFVPGKGTTNDKAEDRPFFRLGSKPLVKATELVFPTGLSHDYSLVTTFRLRKTTKKDRWFLWQLFDHAGESQVSLIVDGAKKVVEFSAIGLLKNKLHYVFKKRDLHILFDRQWHKFGVSIRSSSVAVYIDCKLIETRLTGVRDAVDMDGRALITTRVEDGRPVDIELQEMLIFCDPNVAEEANCCDAAGVNCGVREIPVPTSSSLLMSFQQQSQQPTMLPSNPTQQPADQCQCSAEKSFIKTKDFFFQGDMGIAGMPGLVGHPGNKGENGLKGEPGPMGTPGLNGSKGDPGLEGQPGQKGDKGSPGVSGEKGESGLPGPPGTPGKEGKRGRRGHPGGLGIPGPPGEVGPRGPPGPSEAVEKGEKGEKGDSGDKGIPGLAGVKGDAGGIRGPQGPPGPKGEPGVGALGYTTALPIAGDIGVLLENACSLCQTRISGLPGQKGEKGESGALGVNGVQGDKGPIGRPGISGQVGPKGEQGSQGPPGRPGLPGPPNGGQPGPPGPPGPKGDKGDVGDRGPVGGETGFPGPEGPSGVPGKPGKDGIPGYEGPAGRPGDRGSKGERGDSGIPGERGVQGERGRPGERGPSGPQGVPGEPGNPGLPGPIGSLLNDYNTMEEIKMFIRKEVLRVFEERLLSYTMPERKPAAILAAHGCQCPPGLPGNDGSPGPPGEPGPPGPQGYRGQKGERGQIGLGILGAPGPTGPPDTYWIDKPTTDCHDANARANSWAYGNHSSRDNLTNGLSEVWGHGEKSRAARKL</sequence>
<feature type="compositionally biased region" description="Pro residues" evidence="3">
    <location>
        <begin position="501"/>
        <end position="523"/>
    </location>
</feature>
<accession>A0A556UXV0</accession>
<evidence type="ECO:0000256" key="3">
    <source>
        <dbReference type="SAM" id="MobiDB-lite"/>
    </source>
</evidence>
<evidence type="ECO:0000259" key="4">
    <source>
        <dbReference type="SMART" id="SM00210"/>
    </source>
</evidence>
<dbReference type="Gene3D" id="1.20.5.320">
    <property type="entry name" value="6-Phosphogluconate Dehydrogenase, domain 3"/>
    <property type="match status" value="1"/>
</dbReference>
<dbReference type="InterPro" id="IPR008160">
    <property type="entry name" value="Collagen"/>
</dbReference>
<dbReference type="PANTHER" id="PTHR24023:SF1112">
    <property type="entry name" value="COL_CUTICLE_N DOMAIN-CONTAINING PROTEIN-RELATED"/>
    <property type="match status" value="1"/>
</dbReference>
<dbReference type="GO" id="GO:0030198">
    <property type="term" value="P:extracellular matrix organization"/>
    <property type="evidence" value="ECO:0007669"/>
    <property type="project" value="TreeGrafter"/>
</dbReference>
<evidence type="ECO:0000313" key="6">
    <source>
        <dbReference type="Proteomes" id="UP000319801"/>
    </source>
</evidence>
<dbReference type="GO" id="GO:0031012">
    <property type="term" value="C:extracellular matrix"/>
    <property type="evidence" value="ECO:0007669"/>
    <property type="project" value="TreeGrafter"/>
</dbReference>
<dbReference type="OrthoDB" id="5983381at2759"/>
<reference evidence="5 6" key="1">
    <citation type="journal article" date="2019" name="Genome Biol. Evol.">
        <title>Whole-Genome Sequencing of the Giant Devil Catfish, Bagarius yarrelli.</title>
        <authorList>
            <person name="Jiang W."/>
            <person name="Lv Y."/>
            <person name="Cheng L."/>
            <person name="Yang K."/>
            <person name="Chao B."/>
            <person name="Wang X."/>
            <person name="Li Y."/>
            <person name="Pan X."/>
            <person name="You X."/>
            <person name="Zhang Y."/>
            <person name="Yang J."/>
            <person name="Li J."/>
            <person name="Zhang X."/>
            <person name="Liu S."/>
            <person name="Sun C."/>
            <person name="Yang J."/>
            <person name="Shi Q."/>
        </authorList>
    </citation>
    <scope>NUCLEOTIDE SEQUENCE [LARGE SCALE GENOMIC DNA]</scope>
    <source>
        <strain evidence="5">JWS20170419001</strain>
        <tissue evidence="5">Muscle</tissue>
    </source>
</reference>
<evidence type="ECO:0000256" key="2">
    <source>
        <dbReference type="ARBA" id="ARBA00022737"/>
    </source>
</evidence>
<dbReference type="Proteomes" id="UP000319801">
    <property type="component" value="Unassembled WGS sequence"/>
</dbReference>
<dbReference type="AlphaFoldDB" id="A0A556UXV0"/>
<feature type="compositionally biased region" description="Basic and acidic residues" evidence="3">
    <location>
        <begin position="762"/>
        <end position="773"/>
    </location>
</feature>
<gene>
    <name evidence="5" type="ORF">Baya_9662</name>
</gene>
<feature type="region of interest" description="Disordered" evidence="3">
    <location>
        <begin position="673"/>
        <end position="719"/>
    </location>
</feature>
<dbReference type="SUPFAM" id="SSF49899">
    <property type="entry name" value="Concanavalin A-like lectins/glucanases"/>
    <property type="match status" value="1"/>
</dbReference>
<feature type="compositionally biased region" description="Pro residues" evidence="3">
    <location>
        <begin position="682"/>
        <end position="693"/>
    </location>
</feature>
<feature type="compositionally biased region" description="Pro residues" evidence="3">
    <location>
        <begin position="360"/>
        <end position="374"/>
    </location>
</feature>
<organism evidence="5 6">
    <name type="scientific">Bagarius yarrelli</name>
    <name type="common">Goonch</name>
    <name type="synonym">Bagrus yarrelli</name>
    <dbReference type="NCBI Taxonomy" id="175774"/>
    <lineage>
        <taxon>Eukaryota</taxon>
        <taxon>Metazoa</taxon>
        <taxon>Chordata</taxon>
        <taxon>Craniata</taxon>
        <taxon>Vertebrata</taxon>
        <taxon>Euteleostomi</taxon>
        <taxon>Actinopterygii</taxon>
        <taxon>Neopterygii</taxon>
        <taxon>Teleostei</taxon>
        <taxon>Ostariophysi</taxon>
        <taxon>Siluriformes</taxon>
        <taxon>Sisoridae</taxon>
        <taxon>Sisorinae</taxon>
        <taxon>Bagarius</taxon>
    </lineage>
</organism>
<feature type="region of interest" description="Disordered" evidence="3">
    <location>
        <begin position="228"/>
        <end position="250"/>
    </location>
</feature>
<feature type="region of interest" description="Disordered" evidence="3">
    <location>
        <begin position="454"/>
        <end position="624"/>
    </location>
</feature>
<feature type="compositionally biased region" description="Polar residues" evidence="3">
    <location>
        <begin position="241"/>
        <end position="250"/>
    </location>
</feature>
<comment type="caution">
    <text evidence="5">The sequence shown here is derived from an EMBL/GenBank/DDBJ whole genome shotgun (WGS) entry which is preliminary data.</text>
</comment>
<dbReference type="SMART" id="SM00210">
    <property type="entry name" value="TSPN"/>
    <property type="match status" value="1"/>
</dbReference>
<keyword evidence="6" id="KW-1185">Reference proteome</keyword>
<feature type="region of interest" description="Disordered" evidence="3">
    <location>
        <begin position="277"/>
        <end position="423"/>
    </location>
</feature>
<protein>
    <submittedName>
        <fullName evidence="5">Collagen alpha-1(XIX) chain</fullName>
    </submittedName>
</protein>
<feature type="region of interest" description="Disordered" evidence="3">
    <location>
        <begin position="742"/>
        <end position="773"/>
    </location>
</feature>
<dbReference type="EMBL" id="VCAZ01000074">
    <property type="protein sequence ID" value="TSP25437.1"/>
    <property type="molecule type" value="Genomic_DNA"/>
</dbReference>
<feature type="compositionally biased region" description="Basic and acidic residues" evidence="3">
    <location>
        <begin position="377"/>
        <end position="391"/>
    </location>
</feature>
<dbReference type="GO" id="GO:0005581">
    <property type="term" value="C:collagen trimer"/>
    <property type="evidence" value="ECO:0007669"/>
    <property type="project" value="UniProtKB-KW"/>
</dbReference>
<name>A0A556UXV0_BAGYA</name>
<feature type="compositionally biased region" description="Low complexity" evidence="3">
    <location>
        <begin position="228"/>
        <end position="240"/>
    </location>
</feature>
<feature type="compositionally biased region" description="Low complexity" evidence="3">
    <location>
        <begin position="600"/>
        <end position="611"/>
    </location>
</feature>
<feature type="compositionally biased region" description="Basic and acidic residues" evidence="3">
    <location>
        <begin position="590"/>
        <end position="599"/>
    </location>
</feature>
<feature type="compositionally biased region" description="Basic and acidic residues" evidence="3">
    <location>
        <begin position="570"/>
        <end position="581"/>
    </location>
</feature>
<dbReference type="Pfam" id="PF01391">
    <property type="entry name" value="Collagen"/>
    <property type="match status" value="3"/>
</dbReference>
<proteinExistence type="predicted"/>
<dbReference type="Gene3D" id="2.60.120.200">
    <property type="match status" value="1"/>
</dbReference>
<dbReference type="GO" id="GO:0005615">
    <property type="term" value="C:extracellular space"/>
    <property type="evidence" value="ECO:0007669"/>
    <property type="project" value="TreeGrafter"/>
</dbReference>
<dbReference type="InterPro" id="IPR048287">
    <property type="entry name" value="TSPN-like_N"/>
</dbReference>
<keyword evidence="5" id="KW-0176">Collagen</keyword>
<evidence type="ECO:0000313" key="5">
    <source>
        <dbReference type="EMBL" id="TSP25437.1"/>
    </source>
</evidence>